<evidence type="ECO:0000313" key="3">
    <source>
        <dbReference type="EMBL" id="GLY70850.1"/>
    </source>
</evidence>
<dbReference type="GO" id="GO:0016787">
    <property type="term" value="F:hydrolase activity"/>
    <property type="evidence" value="ECO:0007669"/>
    <property type="project" value="InterPro"/>
</dbReference>
<organism evidence="3 4">
    <name type="scientific">Amycolatopsis taiwanensis</name>
    <dbReference type="NCBI Taxonomy" id="342230"/>
    <lineage>
        <taxon>Bacteria</taxon>
        <taxon>Bacillati</taxon>
        <taxon>Actinomycetota</taxon>
        <taxon>Actinomycetes</taxon>
        <taxon>Pseudonocardiales</taxon>
        <taxon>Pseudonocardiaceae</taxon>
        <taxon>Amycolatopsis</taxon>
    </lineage>
</organism>
<gene>
    <name evidence="3" type="ORF">Atai01_74690</name>
</gene>
<dbReference type="Proteomes" id="UP001165136">
    <property type="component" value="Unassembled WGS sequence"/>
</dbReference>
<name>A0A9W6VJM1_9PSEU</name>
<protein>
    <recommendedName>
        <fullName evidence="2">Amidohydrolase-related domain-containing protein</fullName>
    </recommendedName>
</protein>
<dbReference type="InterPro" id="IPR006680">
    <property type="entry name" value="Amidohydro-rel"/>
</dbReference>
<feature type="domain" description="Amidohydrolase-related" evidence="2">
    <location>
        <begin position="4"/>
        <end position="137"/>
    </location>
</feature>
<dbReference type="Gene3D" id="3.20.20.140">
    <property type="entry name" value="Metal-dependent hydrolases"/>
    <property type="match status" value="1"/>
</dbReference>
<dbReference type="PANTHER" id="PTHR43569">
    <property type="entry name" value="AMIDOHYDROLASE"/>
    <property type="match status" value="1"/>
</dbReference>
<dbReference type="SUPFAM" id="SSF51556">
    <property type="entry name" value="Metallo-dependent hydrolases"/>
    <property type="match status" value="1"/>
</dbReference>
<dbReference type="InterPro" id="IPR052350">
    <property type="entry name" value="Metallo-dep_Lactonases"/>
</dbReference>
<evidence type="ECO:0000313" key="4">
    <source>
        <dbReference type="Proteomes" id="UP001165136"/>
    </source>
</evidence>
<accession>A0A9W6VJM1</accession>
<proteinExistence type="inferred from homology"/>
<sequence>MSRVDAHYHVWDLSVRDQPWMTGAALTPLRRNFGLSELVPQAAAHGVTATVLVQTVSSEQETAELLALATGPVAAVAGWTDLTRADVAGRVAALREMLGGQQLRGIRHQTQDEPDPRWLCRDDVRRGLRAVADAGLV</sequence>
<comment type="similarity">
    <text evidence="1">Belongs to the metallo-dependent hydrolases superfamily.</text>
</comment>
<dbReference type="InterPro" id="IPR032466">
    <property type="entry name" value="Metal_Hydrolase"/>
</dbReference>
<keyword evidence="4" id="KW-1185">Reference proteome</keyword>
<reference evidence="3" key="1">
    <citation type="submission" date="2023-03" db="EMBL/GenBank/DDBJ databases">
        <title>Amycolatopsis taiwanensis NBRC 103393.</title>
        <authorList>
            <person name="Ichikawa N."/>
            <person name="Sato H."/>
            <person name="Tonouchi N."/>
        </authorList>
    </citation>
    <scope>NUCLEOTIDE SEQUENCE</scope>
    <source>
        <strain evidence="3">NBRC 103393</strain>
    </source>
</reference>
<dbReference type="Pfam" id="PF04909">
    <property type="entry name" value="Amidohydro_2"/>
    <property type="match status" value="1"/>
</dbReference>
<evidence type="ECO:0000259" key="2">
    <source>
        <dbReference type="Pfam" id="PF04909"/>
    </source>
</evidence>
<dbReference type="PANTHER" id="PTHR43569:SF2">
    <property type="entry name" value="AMIDOHYDROLASE-RELATED DOMAIN-CONTAINING PROTEIN"/>
    <property type="match status" value="1"/>
</dbReference>
<evidence type="ECO:0000256" key="1">
    <source>
        <dbReference type="ARBA" id="ARBA00038310"/>
    </source>
</evidence>
<comment type="caution">
    <text evidence="3">The sequence shown here is derived from an EMBL/GenBank/DDBJ whole genome shotgun (WGS) entry which is preliminary data.</text>
</comment>
<dbReference type="AlphaFoldDB" id="A0A9W6VJM1"/>
<dbReference type="EMBL" id="BSTI01000027">
    <property type="protein sequence ID" value="GLY70850.1"/>
    <property type="molecule type" value="Genomic_DNA"/>
</dbReference>